<feature type="compositionally biased region" description="Basic and acidic residues" evidence="1">
    <location>
        <begin position="167"/>
        <end position="191"/>
    </location>
</feature>
<feature type="compositionally biased region" description="Basic and acidic residues" evidence="1">
    <location>
        <begin position="381"/>
        <end position="402"/>
    </location>
</feature>
<feature type="compositionally biased region" description="Basic and acidic residues" evidence="1">
    <location>
        <begin position="413"/>
        <end position="423"/>
    </location>
</feature>
<sequence length="582" mass="63959">MKLESSKPGALSFKVPETGQEEIRPPLTPATEVDLQKSCAILVQSAGYSKSFSKTVSSTTTTTTTAQRKAHTRQDGTVPVRIHNRKSSKSGNRTPVARAVSKGHKRTASAVRFEKTSTSNYVPPRRPAPEKYVSAAKHRRKGKDEKKVEEDVAVQEAARDINGTSKQESDKASSTHVERLSAEKDRDRKSSEGTASEEDGKNPRGMKKLVVNMQQAMTGYKRPQENNNPASPQSAEESLSPLGRGDKSQGSPIAPTEQAKLALETKIKSSKRKDGTTYVEALPEYLHKKNSDEDMSKKPGEVKRSVSKRLGHSIKEYVKPPQVDRFTPEPLRPSTSKDDLKKAENKRRSVAKSMKEYVRPAPLDTSISAIKEEEQEPSPAKSDKTIKSAKSHEKLPKDEKSPAEPLPLPPVKDTPKPPAEPKLRHTSPSSHHNHNPFRMIHDYVKPTMVVEPAPTIQTSVPPTGSLLSPQSIGERKPLAPQRSQPSMSYVPPKIRPRGKTLPGSEAPSEDNTAPAMPTRHGPIFGGGYPVKQEGTLAPTSNKENRSPVSPGFFGRNANGSGFRIHFSHFLHKQRSDGYDQLE</sequence>
<feature type="compositionally biased region" description="Basic and acidic residues" evidence="1">
    <location>
        <begin position="285"/>
        <end position="304"/>
    </location>
</feature>
<feature type="region of interest" description="Disordered" evidence="1">
    <location>
        <begin position="51"/>
        <end position="439"/>
    </location>
</feature>
<feature type="region of interest" description="Disordered" evidence="1">
    <location>
        <begin position="455"/>
        <end position="557"/>
    </location>
</feature>
<reference evidence="2 3" key="1">
    <citation type="submission" date="2019-10" db="EMBL/GenBank/DDBJ databases">
        <authorList>
            <person name="Palmer J.M."/>
        </authorList>
    </citation>
    <scope>NUCLEOTIDE SEQUENCE [LARGE SCALE GENOMIC DNA]</scope>
    <source>
        <strain evidence="2 3">TWF694</strain>
    </source>
</reference>
<accession>A0AAV9X2E6</accession>
<keyword evidence="3" id="KW-1185">Reference proteome</keyword>
<dbReference type="Proteomes" id="UP001365542">
    <property type="component" value="Unassembled WGS sequence"/>
</dbReference>
<protein>
    <submittedName>
        <fullName evidence="2">Uncharacterized protein</fullName>
    </submittedName>
</protein>
<feature type="compositionally biased region" description="Polar residues" evidence="1">
    <location>
        <begin position="225"/>
        <end position="237"/>
    </location>
</feature>
<comment type="caution">
    <text evidence="2">The sequence shown here is derived from an EMBL/GenBank/DDBJ whole genome shotgun (WGS) entry which is preliminary data.</text>
</comment>
<feature type="compositionally biased region" description="Basic and acidic residues" evidence="1">
    <location>
        <begin position="263"/>
        <end position="275"/>
    </location>
</feature>
<evidence type="ECO:0000256" key="1">
    <source>
        <dbReference type="SAM" id="MobiDB-lite"/>
    </source>
</evidence>
<name>A0AAV9X2E6_9PEZI</name>
<organism evidence="2 3">
    <name type="scientific">Orbilia ellipsospora</name>
    <dbReference type="NCBI Taxonomy" id="2528407"/>
    <lineage>
        <taxon>Eukaryota</taxon>
        <taxon>Fungi</taxon>
        <taxon>Dikarya</taxon>
        <taxon>Ascomycota</taxon>
        <taxon>Pezizomycotina</taxon>
        <taxon>Orbiliomycetes</taxon>
        <taxon>Orbiliales</taxon>
        <taxon>Orbiliaceae</taxon>
        <taxon>Orbilia</taxon>
    </lineage>
</organism>
<dbReference type="EMBL" id="JAVHJO010000011">
    <property type="protein sequence ID" value="KAK6533636.1"/>
    <property type="molecule type" value="Genomic_DNA"/>
</dbReference>
<proteinExistence type="predicted"/>
<feature type="compositionally biased region" description="Basic and acidic residues" evidence="1">
    <location>
        <begin position="335"/>
        <end position="358"/>
    </location>
</feature>
<evidence type="ECO:0000313" key="2">
    <source>
        <dbReference type="EMBL" id="KAK6533636.1"/>
    </source>
</evidence>
<evidence type="ECO:0000313" key="3">
    <source>
        <dbReference type="Proteomes" id="UP001365542"/>
    </source>
</evidence>
<dbReference type="AlphaFoldDB" id="A0AAV9X2E6"/>
<feature type="compositionally biased region" description="Low complexity" evidence="1">
    <location>
        <begin position="51"/>
        <end position="65"/>
    </location>
</feature>
<feature type="compositionally biased region" description="Polar residues" evidence="1">
    <location>
        <begin position="455"/>
        <end position="471"/>
    </location>
</feature>
<gene>
    <name evidence="2" type="ORF">TWF694_002571</name>
</gene>
<feature type="region of interest" description="Disordered" evidence="1">
    <location>
        <begin position="1"/>
        <end position="29"/>
    </location>
</feature>